<evidence type="ECO:0000256" key="4">
    <source>
        <dbReference type="ARBA" id="ARBA00022723"/>
    </source>
</evidence>
<feature type="transmembrane region" description="Helical" evidence="8">
    <location>
        <begin position="61"/>
        <end position="86"/>
    </location>
</feature>
<feature type="transmembrane region" description="Helical" evidence="8">
    <location>
        <begin position="20"/>
        <end position="41"/>
    </location>
</feature>
<evidence type="ECO:0000256" key="8">
    <source>
        <dbReference type="SAM" id="Phobius"/>
    </source>
</evidence>
<evidence type="ECO:0000313" key="10">
    <source>
        <dbReference type="Proteomes" id="UP000188613"/>
    </source>
</evidence>
<protein>
    <submittedName>
        <fullName evidence="9">Succinate dehydrogenase</fullName>
    </submittedName>
</protein>
<dbReference type="OrthoDB" id="9789209at2"/>
<dbReference type="GO" id="GO:0046872">
    <property type="term" value="F:metal ion binding"/>
    <property type="evidence" value="ECO:0007669"/>
    <property type="project" value="UniProtKB-KW"/>
</dbReference>
<dbReference type="STRING" id="1714355.BTO28_14395"/>
<keyword evidence="10" id="KW-1185">Reference proteome</keyword>
<keyword evidence="6" id="KW-0408">Iron</keyword>
<dbReference type="AlphaFoldDB" id="A0A1V2A4P4"/>
<reference evidence="9 10" key="1">
    <citation type="submission" date="2016-12" db="EMBL/GenBank/DDBJ databases">
        <title>Domibacillus sp. SAB 38T whole genome sequencing.</title>
        <authorList>
            <person name="Verma A."/>
            <person name="Ojha A.K."/>
            <person name="Krishnamurthi S."/>
        </authorList>
    </citation>
    <scope>NUCLEOTIDE SEQUENCE [LARGE SCALE GENOMIC DNA]</scope>
    <source>
        <strain evidence="9 10">SAB 38</strain>
    </source>
</reference>
<keyword evidence="2" id="KW-0349">Heme</keyword>
<name>A0A1V2A4P4_9BACI</name>
<dbReference type="NCBIfam" id="TIGR02046">
    <property type="entry name" value="sdhC_b558_fam"/>
    <property type="match status" value="1"/>
</dbReference>
<proteinExistence type="predicted"/>
<keyword evidence="5 8" id="KW-1133">Transmembrane helix</keyword>
<dbReference type="PANTHER" id="PTHR41910:SF1">
    <property type="entry name" value="SUCCINATE DEHYDROGENASE HYDROPHOBIC MEMBRANE ANCHOR SUBUNIT"/>
    <property type="match status" value="1"/>
</dbReference>
<dbReference type="PANTHER" id="PTHR41910">
    <property type="entry name" value="SUCCINATE DEHYDROGENASE 2 MEMBRANE SUBUNIT SDHC"/>
    <property type="match status" value="1"/>
</dbReference>
<keyword evidence="7 8" id="KW-0472">Membrane</keyword>
<dbReference type="GO" id="GO:0016020">
    <property type="term" value="C:membrane"/>
    <property type="evidence" value="ECO:0007669"/>
    <property type="project" value="UniProtKB-SubCell"/>
</dbReference>
<dbReference type="RefSeq" id="WP_076767491.1">
    <property type="nucleotide sequence ID" value="NZ_MSFI01000026.1"/>
</dbReference>
<evidence type="ECO:0000256" key="1">
    <source>
        <dbReference type="ARBA" id="ARBA00004370"/>
    </source>
</evidence>
<feature type="transmembrane region" description="Helical" evidence="8">
    <location>
        <begin position="107"/>
        <end position="127"/>
    </location>
</feature>
<feature type="transmembrane region" description="Helical" evidence="8">
    <location>
        <begin position="189"/>
        <end position="212"/>
    </location>
</feature>
<dbReference type="Pfam" id="PF01127">
    <property type="entry name" value="Sdh_cyt"/>
    <property type="match status" value="1"/>
</dbReference>
<sequence length="213" mass="23785">MKAAIANAPQSKSSKKFLYARLHSLAGILPLGLFMAEHFYTNSMAMFGAEKYNEQIALLQSLPFLIGIEIVFIAIPLLFHAIYGLYLSFISNHNTASYKYTRNLTFFFQRISGVIIFVFVIYHVWSFRLSTAMTGTEVNYHLVSEHLQNPIIFAFYVAGIIATAYHLCNGLSTALITWGITIGKTSQKIALQVSMILFALMSALGVATLFSFI</sequence>
<feature type="transmembrane region" description="Helical" evidence="8">
    <location>
        <begin position="147"/>
        <end position="168"/>
    </location>
</feature>
<dbReference type="Gene3D" id="1.20.1300.10">
    <property type="entry name" value="Fumarate reductase/succinate dehydrogenase, transmembrane subunit"/>
    <property type="match status" value="1"/>
</dbReference>
<dbReference type="InterPro" id="IPR000701">
    <property type="entry name" value="SuccDH_FuR_B_TM-su"/>
</dbReference>
<dbReference type="EMBL" id="MSFI01000026">
    <property type="protein sequence ID" value="OMP65979.1"/>
    <property type="molecule type" value="Genomic_DNA"/>
</dbReference>
<evidence type="ECO:0000313" key="9">
    <source>
        <dbReference type="EMBL" id="OMP65979.1"/>
    </source>
</evidence>
<evidence type="ECO:0000256" key="7">
    <source>
        <dbReference type="ARBA" id="ARBA00023136"/>
    </source>
</evidence>
<dbReference type="Proteomes" id="UP000188613">
    <property type="component" value="Unassembled WGS sequence"/>
</dbReference>
<comment type="caution">
    <text evidence="9">The sequence shown here is derived from an EMBL/GenBank/DDBJ whole genome shotgun (WGS) entry which is preliminary data.</text>
</comment>
<accession>A0A1V2A4P4</accession>
<keyword evidence="4" id="KW-0479">Metal-binding</keyword>
<dbReference type="InterPro" id="IPR039023">
    <property type="entry name" value="SdhC_prok"/>
</dbReference>
<keyword evidence="3 8" id="KW-0812">Transmembrane</keyword>
<organism evidence="9 10">
    <name type="scientific">Domibacillus epiphyticus</name>
    <dbReference type="NCBI Taxonomy" id="1714355"/>
    <lineage>
        <taxon>Bacteria</taxon>
        <taxon>Bacillati</taxon>
        <taxon>Bacillota</taxon>
        <taxon>Bacilli</taxon>
        <taxon>Bacillales</taxon>
        <taxon>Bacillaceae</taxon>
        <taxon>Domibacillus</taxon>
    </lineage>
</organism>
<evidence type="ECO:0000256" key="2">
    <source>
        <dbReference type="ARBA" id="ARBA00022617"/>
    </source>
</evidence>
<comment type="subcellular location">
    <subcellularLocation>
        <location evidence="1">Membrane</location>
    </subcellularLocation>
</comment>
<dbReference type="InterPro" id="IPR011138">
    <property type="entry name" value="Cytochrome_b-558"/>
</dbReference>
<evidence type="ECO:0000256" key="5">
    <source>
        <dbReference type="ARBA" id="ARBA00022989"/>
    </source>
</evidence>
<gene>
    <name evidence="9" type="ORF">BTO28_14395</name>
</gene>
<evidence type="ECO:0000256" key="3">
    <source>
        <dbReference type="ARBA" id="ARBA00022692"/>
    </source>
</evidence>
<dbReference type="SUPFAM" id="SSF81343">
    <property type="entry name" value="Fumarate reductase respiratory complex transmembrane subunits"/>
    <property type="match status" value="1"/>
</dbReference>
<evidence type="ECO:0000256" key="6">
    <source>
        <dbReference type="ARBA" id="ARBA00023004"/>
    </source>
</evidence>
<dbReference type="InterPro" id="IPR034804">
    <property type="entry name" value="SQR/QFR_C/D"/>
</dbReference>